<reference evidence="3" key="1">
    <citation type="journal article" date="2014" name="Science">
        <title>Structural and functional partitioning of bread wheat chromosome 3B.</title>
        <authorList>
            <person name="Choulet F."/>
            <person name="Alberti A."/>
            <person name="Theil S."/>
            <person name="Glover N."/>
            <person name="Barbe V."/>
            <person name="Daron J."/>
            <person name="Pingault L."/>
            <person name="Sourdille P."/>
            <person name="Couloux A."/>
            <person name="Paux E."/>
            <person name="Leroy P."/>
            <person name="Mangenot S."/>
            <person name="Guilhot N."/>
            <person name="Le Gouis J."/>
            <person name="Balfourier F."/>
            <person name="Alaux M."/>
            <person name="Jamilloux V."/>
            <person name="Poulain J."/>
            <person name="Durand C."/>
            <person name="Bellec A."/>
            <person name="Gaspin C."/>
            <person name="Safar J."/>
            <person name="Dolezel J."/>
            <person name="Rogers J."/>
            <person name="Vandepoele K."/>
            <person name="Aury J.M."/>
            <person name="Mayer K."/>
            <person name="Berges H."/>
            <person name="Quesneville H."/>
            <person name="Wincker P."/>
            <person name="Feuillet C."/>
        </authorList>
    </citation>
    <scope>NUCLEOTIDE SEQUENCE</scope>
</reference>
<dbReference type="Pfam" id="PF04937">
    <property type="entry name" value="DUF659"/>
    <property type="match status" value="1"/>
</dbReference>
<organism evidence="3">
    <name type="scientific">Triticum aestivum</name>
    <name type="common">Wheat</name>
    <dbReference type="NCBI Taxonomy" id="4565"/>
    <lineage>
        <taxon>Eukaryota</taxon>
        <taxon>Viridiplantae</taxon>
        <taxon>Streptophyta</taxon>
        <taxon>Embryophyta</taxon>
        <taxon>Tracheophyta</taxon>
        <taxon>Spermatophyta</taxon>
        <taxon>Magnoliopsida</taxon>
        <taxon>Liliopsida</taxon>
        <taxon>Poales</taxon>
        <taxon>Poaceae</taxon>
        <taxon>BOP clade</taxon>
        <taxon>Pooideae</taxon>
        <taxon>Triticodae</taxon>
        <taxon>Triticeae</taxon>
        <taxon>Triticinae</taxon>
        <taxon>Triticum</taxon>
    </lineage>
</organism>
<dbReference type="Pfam" id="PF05699">
    <property type="entry name" value="Dimer_Tnp_hAT"/>
    <property type="match status" value="1"/>
</dbReference>
<name>A0A077RV40_WHEAT</name>
<accession>A0A077RV40</accession>
<dbReference type="PANTHER" id="PTHR32166">
    <property type="entry name" value="OSJNBA0013A04.12 PROTEIN"/>
    <property type="match status" value="1"/>
</dbReference>
<dbReference type="Gramene" id="TraesJUL3B03G01698190.1">
    <property type="protein sequence ID" value="TraesJUL3B03G01698190.1"/>
    <property type="gene ID" value="TraesJUL3B03G01698190"/>
</dbReference>
<dbReference type="Gramene" id="TraesSTA3B03G01675040.1">
    <property type="protein sequence ID" value="TraesSTA3B03G01675040.1"/>
    <property type="gene ID" value="TraesSTA3B03G01675040"/>
</dbReference>
<dbReference type="Gramene" id="TraesNOR3B03G01707710.1">
    <property type="protein sequence ID" value="TraesNOR3B03G01707710.1"/>
    <property type="gene ID" value="TraesNOR3B03G01707710"/>
</dbReference>
<dbReference type="SUPFAM" id="SSF53098">
    <property type="entry name" value="Ribonuclease H-like"/>
    <property type="match status" value="1"/>
</dbReference>
<feature type="domain" description="DUF659" evidence="1">
    <location>
        <begin position="127"/>
        <end position="201"/>
    </location>
</feature>
<dbReference type="Gramene" id="TraesARI3B03G01712630.1">
    <property type="protein sequence ID" value="TraesARI3B03G01712630.1"/>
    <property type="gene ID" value="TraesARI3B03G01712630"/>
</dbReference>
<sequence length="465" mass="52281">MTATGQQREPPSCSTQIRNRTVTNDEAVPFLLDAVLLVYSCSAPSGSVRLLCSFLLCPATLLCSDCSALLQSGSSHHGSSLQRFKVRGMYDQGGNEDEDCEIVEFSRAASGSSQLPKKPLIKGPMDSLVMSCISKIGAEKIVQVVTDNASNNIAAATAKLLKQKHPQIFWTSCAAHTINLMLQDIGNIPIVSSTITNGKTITNFFYAHTRLLAILRKYAKGDLVRAGATRFASHYLNLKSLYGKRKQLKLMFASNDWAGSSYAKKPLGKRVYKLVMDNKFWAKINLLVNYFEPLANVLRRVDGDTPAMGFLYGDLLQAKQEIAVRLNHVEKYGPIWEIIDRSYYTAAIDSFGTEMAIRQRKVATITPERWRTVHGTSAKDLKKMAIRILSLTFSSSACERNWSAFERVHSKKRTRLGQKKLNDLVYVMFNKRLDLKYSERERDPLLAKYIEDEPPNEWMLDEELL</sequence>
<dbReference type="GO" id="GO:0046983">
    <property type="term" value="F:protein dimerization activity"/>
    <property type="evidence" value="ECO:0007669"/>
    <property type="project" value="InterPro"/>
</dbReference>
<gene>
    <name evidence="3" type="ORF">TRAES_3BF090300020CFD_c1</name>
</gene>
<dbReference type="Gramene" id="TraesJAG3B03G01692750.1">
    <property type="protein sequence ID" value="TraesJAG3B03G01692750.1"/>
    <property type="gene ID" value="TraesJAG3B03G01692750"/>
</dbReference>
<dbReference type="InterPro" id="IPR012337">
    <property type="entry name" value="RNaseH-like_sf"/>
</dbReference>
<feature type="domain" description="HAT C-terminal dimerisation" evidence="2">
    <location>
        <begin position="359"/>
        <end position="427"/>
    </location>
</feature>
<dbReference type="AlphaFoldDB" id="A0A077RV40"/>
<dbReference type="PANTHER" id="PTHR32166:SF74">
    <property type="entry name" value="OS05G0256350 PROTEIN"/>
    <property type="match status" value="1"/>
</dbReference>
<evidence type="ECO:0000259" key="1">
    <source>
        <dbReference type="Pfam" id="PF04937"/>
    </source>
</evidence>
<evidence type="ECO:0000259" key="2">
    <source>
        <dbReference type="Pfam" id="PF05699"/>
    </source>
</evidence>
<dbReference type="InterPro" id="IPR008906">
    <property type="entry name" value="HATC_C_dom"/>
</dbReference>
<evidence type="ECO:0000313" key="3">
    <source>
        <dbReference type="EMBL" id="CDM84218.1"/>
    </source>
</evidence>
<dbReference type="Gramene" id="TraesSYM3B03G01705560.1">
    <property type="protein sequence ID" value="TraesSYM3B03G01705560.1"/>
    <property type="gene ID" value="TraesSYM3B03G01705560"/>
</dbReference>
<dbReference type="Gramene" id="TraesMAC3B03G01684770.1">
    <property type="protein sequence ID" value="TraesMAC3B03G01684770.1"/>
    <property type="gene ID" value="TraesMAC3B03G01684770"/>
</dbReference>
<evidence type="ECO:0008006" key="4">
    <source>
        <dbReference type="Google" id="ProtNLM"/>
    </source>
</evidence>
<dbReference type="EMBL" id="HG670306">
    <property type="protein sequence ID" value="CDM84218.1"/>
    <property type="molecule type" value="Genomic_DNA"/>
</dbReference>
<dbReference type="Gramene" id="TraesLAC3B03G01626330.1">
    <property type="protein sequence ID" value="TraesLAC3B03G01626330.1"/>
    <property type="gene ID" value="TraesLAC3B03G01626330"/>
</dbReference>
<dbReference type="InterPro" id="IPR007021">
    <property type="entry name" value="DUF659"/>
</dbReference>
<protein>
    <recommendedName>
        <fullName evidence="4">DUF659 domain-containing protein</fullName>
    </recommendedName>
</protein>
<proteinExistence type="predicted"/>
<dbReference type="HOGENOM" id="CLU_588519_0_0_1"/>